<dbReference type="PANTHER" id="PTHR36015:SF6">
    <property type="entry name" value="HOLLIDAY JUNCTION RESOLVASE MOC1, CHLOROPLASTIC-RELATED"/>
    <property type="match status" value="1"/>
</dbReference>
<protein>
    <submittedName>
        <fullName evidence="1">Uncharacterized protein</fullName>
    </submittedName>
</protein>
<sequence length="331" mass="36474">MLYRIWFRACLTRMAVRIVPSQVCISGWNTQFPLSRPSSFISGGARVGTPCWHRVRNLRVECLSRDSVAVSEAPQKKQRRKKPLQAGSSIAVEDERGDLQLTEPAEESTAHQLPSGSDDEVLQPADDRIAQELAAMTGTISISDHVPVALRSLCVGIDPDLSGAIAVLRTEDNVITAEVIDVPFVTVTVNKKSRRRHDYQSIANLVRELQAPEGSIAYVEQAMPFPKDGKQGWYITGYGYGVWLGILAAAGFKVIPVQARVWKTAMKICGKDFTKDDSRALASYIFPDLSLRLKRKKDHGRAEALLIAAFGKGMALTHLPPQEITPNVVEL</sequence>
<dbReference type="Proteomes" id="UP000244005">
    <property type="component" value="Unassembled WGS sequence"/>
</dbReference>
<organism evidence="1 2">
    <name type="scientific">Marchantia polymorpha</name>
    <name type="common">Common liverwort</name>
    <name type="synonym">Marchantia aquatica</name>
    <dbReference type="NCBI Taxonomy" id="3197"/>
    <lineage>
        <taxon>Eukaryota</taxon>
        <taxon>Viridiplantae</taxon>
        <taxon>Streptophyta</taxon>
        <taxon>Embryophyta</taxon>
        <taxon>Marchantiophyta</taxon>
        <taxon>Marchantiopsida</taxon>
        <taxon>Marchantiidae</taxon>
        <taxon>Marchantiales</taxon>
        <taxon>Marchantiaceae</taxon>
        <taxon>Marchantia</taxon>
    </lineage>
</organism>
<gene>
    <name evidence="1" type="ORF">MARPO_0206s0003</name>
</gene>
<evidence type="ECO:0000313" key="2">
    <source>
        <dbReference type="Proteomes" id="UP000244005"/>
    </source>
</evidence>
<dbReference type="EMBL" id="KZ772873">
    <property type="protein sequence ID" value="PTQ27318.1"/>
    <property type="molecule type" value="Genomic_DNA"/>
</dbReference>
<dbReference type="InterPro" id="IPR045290">
    <property type="entry name" value="MOC1-like"/>
</dbReference>
<accession>A0A2R6W0D0</accession>
<dbReference type="PANTHER" id="PTHR36015">
    <property type="entry name" value="HOLLIDAY JUNCTION RESOLVASE MOC1, CHLOROPLASTIC-RELATED"/>
    <property type="match status" value="1"/>
</dbReference>
<reference evidence="2" key="1">
    <citation type="journal article" date="2017" name="Cell">
        <title>Insights into land plant evolution garnered from the Marchantia polymorpha genome.</title>
        <authorList>
            <person name="Bowman J.L."/>
            <person name="Kohchi T."/>
            <person name="Yamato K.T."/>
            <person name="Jenkins J."/>
            <person name="Shu S."/>
            <person name="Ishizaki K."/>
            <person name="Yamaoka S."/>
            <person name="Nishihama R."/>
            <person name="Nakamura Y."/>
            <person name="Berger F."/>
            <person name="Adam C."/>
            <person name="Aki S.S."/>
            <person name="Althoff F."/>
            <person name="Araki T."/>
            <person name="Arteaga-Vazquez M.A."/>
            <person name="Balasubrmanian S."/>
            <person name="Barry K."/>
            <person name="Bauer D."/>
            <person name="Boehm C.R."/>
            <person name="Briginshaw L."/>
            <person name="Caballero-Perez J."/>
            <person name="Catarino B."/>
            <person name="Chen F."/>
            <person name="Chiyoda S."/>
            <person name="Chovatia M."/>
            <person name="Davies K.M."/>
            <person name="Delmans M."/>
            <person name="Demura T."/>
            <person name="Dierschke T."/>
            <person name="Dolan L."/>
            <person name="Dorantes-Acosta A.E."/>
            <person name="Eklund D.M."/>
            <person name="Florent S.N."/>
            <person name="Flores-Sandoval E."/>
            <person name="Fujiyama A."/>
            <person name="Fukuzawa H."/>
            <person name="Galik B."/>
            <person name="Grimanelli D."/>
            <person name="Grimwood J."/>
            <person name="Grossniklaus U."/>
            <person name="Hamada T."/>
            <person name="Haseloff J."/>
            <person name="Hetherington A.J."/>
            <person name="Higo A."/>
            <person name="Hirakawa Y."/>
            <person name="Hundley H.N."/>
            <person name="Ikeda Y."/>
            <person name="Inoue K."/>
            <person name="Inoue S.I."/>
            <person name="Ishida S."/>
            <person name="Jia Q."/>
            <person name="Kakita M."/>
            <person name="Kanazawa T."/>
            <person name="Kawai Y."/>
            <person name="Kawashima T."/>
            <person name="Kennedy M."/>
            <person name="Kinose K."/>
            <person name="Kinoshita T."/>
            <person name="Kohara Y."/>
            <person name="Koide E."/>
            <person name="Komatsu K."/>
            <person name="Kopischke S."/>
            <person name="Kubo M."/>
            <person name="Kyozuka J."/>
            <person name="Lagercrantz U."/>
            <person name="Lin S.S."/>
            <person name="Lindquist E."/>
            <person name="Lipzen A.M."/>
            <person name="Lu C.W."/>
            <person name="De Luna E."/>
            <person name="Martienssen R.A."/>
            <person name="Minamino N."/>
            <person name="Mizutani M."/>
            <person name="Mizutani M."/>
            <person name="Mochizuki N."/>
            <person name="Monte I."/>
            <person name="Mosher R."/>
            <person name="Nagasaki H."/>
            <person name="Nakagami H."/>
            <person name="Naramoto S."/>
            <person name="Nishitani K."/>
            <person name="Ohtani M."/>
            <person name="Okamoto T."/>
            <person name="Okumura M."/>
            <person name="Phillips J."/>
            <person name="Pollak B."/>
            <person name="Reinders A."/>
            <person name="Rovekamp M."/>
            <person name="Sano R."/>
            <person name="Sawa S."/>
            <person name="Schmid M.W."/>
            <person name="Shirakawa M."/>
            <person name="Solano R."/>
            <person name="Spunde A."/>
            <person name="Suetsugu N."/>
            <person name="Sugano S."/>
            <person name="Sugiyama A."/>
            <person name="Sun R."/>
            <person name="Suzuki Y."/>
            <person name="Takenaka M."/>
            <person name="Takezawa D."/>
            <person name="Tomogane H."/>
            <person name="Tsuzuki M."/>
            <person name="Ueda T."/>
            <person name="Umeda M."/>
            <person name="Ward J.M."/>
            <person name="Watanabe Y."/>
            <person name="Yazaki K."/>
            <person name="Yokoyama R."/>
            <person name="Yoshitake Y."/>
            <person name="Yotsui I."/>
            <person name="Zachgo S."/>
            <person name="Schmutz J."/>
        </authorList>
    </citation>
    <scope>NUCLEOTIDE SEQUENCE [LARGE SCALE GENOMIC DNA]</scope>
    <source>
        <strain evidence="2">Tak-1</strain>
    </source>
</reference>
<evidence type="ECO:0000313" key="1">
    <source>
        <dbReference type="EMBL" id="PTQ27318.1"/>
    </source>
</evidence>
<dbReference type="Gramene" id="Mp5g19960.1">
    <property type="protein sequence ID" value="Mp5g19960.1.cds"/>
    <property type="gene ID" value="Mp5g19960"/>
</dbReference>
<dbReference type="AlphaFoldDB" id="A0A2R6W0D0"/>
<keyword evidence="2" id="KW-1185">Reference proteome</keyword>
<name>A0A2R6W0D0_MARPO</name>
<dbReference type="OrthoDB" id="1910737at2759"/>
<proteinExistence type="predicted"/>
<dbReference type="GO" id="GO:0008821">
    <property type="term" value="F:crossover junction DNA endonuclease activity"/>
    <property type="evidence" value="ECO:0007669"/>
    <property type="project" value="InterPro"/>
</dbReference>
<dbReference type="CDD" id="cd22992">
    <property type="entry name" value="MOC1"/>
    <property type="match status" value="1"/>
</dbReference>